<gene>
    <name evidence="1" type="ORF">GCM10009606_17790</name>
</gene>
<sequence>MASRAELDAQAAAQATVVATAWAQFQAAYAGLGLTPAQLATNEGIQALRDLFADFIAAWGEVAGTLAADFYDELRDQAGIPGSFQALVPDPLDSAQVDGIVSWAVTPPRDVDELDIETMLAKIEGASQRLIRQAQRDALNESARRDPARPRVARIPMGAETCAFCLVLASRGYVYRSETSAGRNNSYHDFCDCEQDVTWSSNPEPPDGYDPGELYGKYDAARRAAGSSDLRKILRELRLQEGIR</sequence>
<evidence type="ECO:0000313" key="1">
    <source>
        <dbReference type="EMBL" id="GAA1138430.1"/>
    </source>
</evidence>
<proteinExistence type="predicted"/>
<evidence type="ECO:0000313" key="2">
    <source>
        <dbReference type="Proteomes" id="UP001499979"/>
    </source>
</evidence>
<dbReference type="RefSeq" id="WP_343907143.1">
    <property type="nucleotide sequence ID" value="NZ_BAAAJE010000006.1"/>
</dbReference>
<organism evidence="1 2">
    <name type="scientific">Nocardioides aquiterrae</name>
    <dbReference type="NCBI Taxonomy" id="203799"/>
    <lineage>
        <taxon>Bacteria</taxon>
        <taxon>Bacillati</taxon>
        <taxon>Actinomycetota</taxon>
        <taxon>Actinomycetes</taxon>
        <taxon>Propionibacteriales</taxon>
        <taxon>Nocardioidaceae</taxon>
        <taxon>Nocardioides</taxon>
    </lineage>
</organism>
<dbReference type="InterPro" id="IPR057369">
    <property type="entry name" value="VG15"/>
</dbReference>
<dbReference type="Pfam" id="PF25310">
    <property type="entry name" value="VG15"/>
    <property type="match status" value="1"/>
</dbReference>
<reference evidence="1 2" key="1">
    <citation type="journal article" date="2019" name="Int. J. Syst. Evol. Microbiol.">
        <title>The Global Catalogue of Microorganisms (GCM) 10K type strain sequencing project: providing services to taxonomists for standard genome sequencing and annotation.</title>
        <authorList>
            <consortium name="The Broad Institute Genomics Platform"/>
            <consortium name="The Broad Institute Genome Sequencing Center for Infectious Disease"/>
            <person name="Wu L."/>
            <person name="Ma J."/>
        </authorList>
    </citation>
    <scope>NUCLEOTIDE SEQUENCE [LARGE SCALE GENOMIC DNA]</scope>
    <source>
        <strain evidence="1 2">JCM 11813</strain>
    </source>
</reference>
<accession>A0ABN1UCP0</accession>
<name>A0ABN1UCP0_9ACTN</name>
<protein>
    <recommendedName>
        <fullName evidence="3">Phage head morphogenesis domain-containing protein</fullName>
    </recommendedName>
</protein>
<keyword evidence="2" id="KW-1185">Reference proteome</keyword>
<dbReference type="Proteomes" id="UP001499979">
    <property type="component" value="Unassembled WGS sequence"/>
</dbReference>
<dbReference type="EMBL" id="BAAAJE010000006">
    <property type="protein sequence ID" value="GAA1138430.1"/>
    <property type="molecule type" value="Genomic_DNA"/>
</dbReference>
<comment type="caution">
    <text evidence="1">The sequence shown here is derived from an EMBL/GenBank/DDBJ whole genome shotgun (WGS) entry which is preliminary data.</text>
</comment>
<evidence type="ECO:0008006" key="3">
    <source>
        <dbReference type="Google" id="ProtNLM"/>
    </source>
</evidence>